<keyword evidence="1" id="KW-0472">Membrane</keyword>
<dbReference type="Pfam" id="PF12553">
    <property type="entry name" value="DUF3742"/>
    <property type="match status" value="1"/>
</dbReference>
<dbReference type="RefSeq" id="WP_338544764.1">
    <property type="nucleotide sequence ID" value="NZ_CP145723.1"/>
</dbReference>
<accession>A0ABZ2FLR0</accession>
<keyword evidence="1" id="KW-1133">Transmembrane helix</keyword>
<dbReference type="Proteomes" id="UP001372714">
    <property type="component" value="Chromosome"/>
</dbReference>
<feature type="transmembrane region" description="Helical" evidence="1">
    <location>
        <begin position="53"/>
        <end position="80"/>
    </location>
</feature>
<evidence type="ECO:0000313" key="3">
    <source>
        <dbReference type="Proteomes" id="UP001372714"/>
    </source>
</evidence>
<dbReference type="InterPro" id="IPR022213">
    <property type="entry name" value="DUF3742"/>
</dbReference>
<evidence type="ECO:0000256" key="1">
    <source>
        <dbReference type="SAM" id="Phobius"/>
    </source>
</evidence>
<keyword evidence="3" id="KW-1185">Reference proteome</keyword>
<proteinExistence type="predicted"/>
<reference evidence="2 3" key="1">
    <citation type="submission" date="2024-02" db="EMBL/GenBank/DDBJ databases">
        <title>The whole genome sequence of Pseudomonas benzopyrenica MLY92.</title>
        <authorList>
            <person name="Liu Y."/>
        </authorList>
    </citation>
    <scope>NUCLEOTIDE SEQUENCE [LARGE SCALE GENOMIC DNA]</scope>
    <source>
        <strain evidence="2 3">MLY92</strain>
    </source>
</reference>
<organism evidence="2 3">
    <name type="scientific">Pseudomonas benzopyrenica</name>
    <dbReference type="NCBI Taxonomy" id="2993566"/>
    <lineage>
        <taxon>Bacteria</taxon>
        <taxon>Pseudomonadati</taxon>
        <taxon>Pseudomonadota</taxon>
        <taxon>Gammaproteobacteria</taxon>
        <taxon>Pseudomonadales</taxon>
        <taxon>Pseudomonadaceae</taxon>
        <taxon>Pseudomonas</taxon>
    </lineage>
</organism>
<gene>
    <name evidence="2" type="ORF">V6W80_15530</name>
</gene>
<dbReference type="EMBL" id="CP145723">
    <property type="protein sequence ID" value="WWM65129.1"/>
    <property type="molecule type" value="Genomic_DNA"/>
</dbReference>
<evidence type="ECO:0000313" key="2">
    <source>
        <dbReference type="EMBL" id="WWM65129.1"/>
    </source>
</evidence>
<keyword evidence="1" id="KW-0812">Transmembrane</keyword>
<sequence>MSINSPSTASRLGQGLGRAVSVVLRIEARFWNALGRVGIPKAIFRLLMWLVRLAAVVVLLAWSAGVVVPVIGLLAIAYYLSRSTSGEASLEGSGSSAIGSQFETEEGYQTGLQGFGYYDANGLKQHD</sequence>
<name>A0ABZ2FLR0_9PSED</name>
<protein>
    <submittedName>
        <fullName evidence="2">DUF3742 family protein</fullName>
    </submittedName>
</protein>